<dbReference type="AlphaFoldDB" id="A0A0L7LTL7"/>
<dbReference type="SFLD" id="SFLDS00019">
    <property type="entry name" value="Glutathione_Transferase_(cytos"/>
    <property type="match status" value="1"/>
</dbReference>
<evidence type="ECO:0000259" key="2">
    <source>
        <dbReference type="PROSITE" id="PS50404"/>
    </source>
</evidence>
<evidence type="ECO:0000256" key="1">
    <source>
        <dbReference type="ARBA" id="ARBA00011738"/>
    </source>
</evidence>
<dbReference type="SUPFAM" id="SSF47616">
    <property type="entry name" value="GST C-terminal domain-like"/>
    <property type="match status" value="1"/>
</dbReference>
<dbReference type="EMBL" id="JTDY01000131">
    <property type="protein sequence ID" value="KOB78699.1"/>
    <property type="molecule type" value="Genomic_DNA"/>
</dbReference>
<dbReference type="STRING" id="104452.A0A0L7LTL7"/>
<evidence type="ECO:0000313" key="5">
    <source>
        <dbReference type="Proteomes" id="UP000037510"/>
    </source>
</evidence>
<dbReference type="InterPro" id="IPR010987">
    <property type="entry name" value="Glutathione-S-Trfase_C-like"/>
</dbReference>
<accession>A0A0L7LTL7</accession>
<dbReference type="Gene3D" id="1.20.1050.10">
    <property type="match status" value="1"/>
</dbReference>
<dbReference type="GO" id="GO:0004364">
    <property type="term" value="F:glutathione transferase activity"/>
    <property type="evidence" value="ECO:0007669"/>
    <property type="project" value="TreeGrafter"/>
</dbReference>
<dbReference type="PANTHER" id="PTHR43969">
    <property type="entry name" value="GLUTATHIONE S TRANSFERASE D10, ISOFORM A-RELATED"/>
    <property type="match status" value="1"/>
</dbReference>
<dbReference type="Pfam" id="PF02798">
    <property type="entry name" value="GST_N"/>
    <property type="match status" value="1"/>
</dbReference>
<comment type="caution">
    <text evidence="4">The sequence shown here is derived from an EMBL/GenBank/DDBJ whole genome shotgun (WGS) entry which is preliminary data.</text>
</comment>
<feature type="domain" description="GST N-terminal" evidence="2">
    <location>
        <begin position="5"/>
        <end position="104"/>
    </location>
</feature>
<organism evidence="4 5">
    <name type="scientific">Operophtera brumata</name>
    <name type="common">Winter moth</name>
    <name type="synonym">Phalaena brumata</name>
    <dbReference type="NCBI Taxonomy" id="104452"/>
    <lineage>
        <taxon>Eukaryota</taxon>
        <taxon>Metazoa</taxon>
        <taxon>Ecdysozoa</taxon>
        <taxon>Arthropoda</taxon>
        <taxon>Hexapoda</taxon>
        <taxon>Insecta</taxon>
        <taxon>Pterygota</taxon>
        <taxon>Neoptera</taxon>
        <taxon>Endopterygota</taxon>
        <taxon>Lepidoptera</taxon>
        <taxon>Glossata</taxon>
        <taxon>Ditrysia</taxon>
        <taxon>Geometroidea</taxon>
        <taxon>Geometridae</taxon>
        <taxon>Larentiinae</taxon>
        <taxon>Operophtera</taxon>
    </lineage>
</organism>
<sequence>MLLEIDVTLWKTDRSPACRAVMMTLDAMNLSINEVDVNMDRGEHKTPEMLMRNPHQTLPVFQDKELIIRDRSGSSPFHNFSLRKLLRLYHAICTYLATQYSNSGFLIPKDPGGRALVEMSLHYNCGVLHPRYRAAADPILHENSSFVMPQQVCDIECAYADLECMLAGKEWFAGSSPTLADICLGATASTLHCLVPIDKLRYPRLSCWLFRMSEQVFYITANKTGLNEFVRRIGELRLCGLSAVQMSTDFGKKTFSGGNTYAGTLTVPIGLITTAPPPQHRATQASVARCPPVIA</sequence>
<dbReference type="FunFam" id="1.20.1050.10:FF:000007">
    <property type="entry name" value="Glutathione S-transferase 1-1"/>
    <property type="match status" value="1"/>
</dbReference>
<evidence type="ECO:0000259" key="3">
    <source>
        <dbReference type="PROSITE" id="PS50405"/>
    </source>
</evidence>
<dbReference type="CDD" id="cd03177">
    <property type="entry name" value="GST_C_Delta_Epsilon"/>
    <property type="match status" value="1"/>
</dbReference>
<dbReference type="InterPro" id="IPR036282">
    <property type="entry name" value="Glutathione-S-Trfase_C_sf"/>
</dbReference>
<dbReference type="PANTHER" id="PTHR43969:SF9">
    <property type="entry name" value="GLUTATHIONE S TRANSFERASE D10, ISOFORM A-RELATED"/>
    <property type="match status" value="1"/>
</dbReference>
<dbReference type="InterPro" id="IPR036249">
    <property type="entry name" value="Thioredoxin-like_sf"/>
</dbReference>
<name>A0A0L7LTL7_OPEBR</name>
<evidence type="ECO:0000313" key="4">
    <source>
        <dbReference type="EMBL" id="KOB78699.1"/>
    </source>
</evidence>
<dbReference type="GO" id="GO:0006749">
    <property type="term" value="P:glutathione metabolic process"/>
    <property type="evidence" value="ECO:0007669"/>
    <property type="project" value="TreeGrafter"/>
</dbReference>
<dbReference type="PROSITE" id="PS50404">
    <property type="entry name" value="GST_NTER"/>
    <property type="match status" value="1"/>
</dbReference>
<dbReference type="InterPro" id="IPR040079">
    <property type="entry name" value="Glutathione_S-Trfase"/>
</dbReference>
<gene>
    <name evidence="4" type="ORF">OBRU01_01599</name>
</gene>
<keyword evidence="4" id="KW-0808">Transferase</keyword>
<dbReference type="InterPro" id="IPR004045">
    <property type="entry name" value="Glutathione_S-Trfase_N"/>
</dbReference>
<dbReference type="Proteomes" id="UP000037510">
    <property type="component" value="Unassembled WGS sequence"/>
</dbReference>
<dbReference type="Gene3D" id="3.40.30.10">
    <property type="entry name" value="Glutaredoxin"/>
    <property type="match status" value="1"/>
</dbReference>
<dbReference type="PROSITE" id="PS50405">
    <property type="entry name" value="GST_CTER"/>
    <property type="match status" value="1"/>
</dbReference>
<proteinExistence type="predicted"/>
<protein>
    <submittedName>
        <fullName evidence="4">Glutathione S-transferase epsilon 11</fullName>
    </submittedName>
</protein>
<keyword evidence="5" id="KW-1185">Reference proteome</keyword>
<reference evidence="4 5" key="1">
    <citation type="journal article" date="2015" name="Genome Biol. Evol.">
        <title>The genome of winter moth (Operophtera brumata) provides a genomic perspective on sexual dimorphism and phenology.</title>
        <authorList>
            <person name="Derks M.F."/>
            <person name="Smit S."/>
            <person name="Salis L."/>
            <person name="Schijlen E."/>
            <person name="Bossers A."/>
            <person name="Mateman C."/>
            <person name="Pijl A.S."/>
            <person name="de Ridder D."/>
            <person name="Groenen M.A."/>
            <person name="Visser M.E."/>
            <person name="Megens H.J."/>
        </authorList>
    </citation>
    <scope>NUCLEOTIDE SEQUENCE [LARGE SCALE GENOMIC DNA]</scope>
    <source>
        <strain evidence="4">WM2013NL</strain>
        <tissue evidence="4">Head and thorax</tissue>
    </source>
</reference>
<comment type="subunit">
    <text evidence="1">Homodimer.</text>
</comment>
<dbReference type="SUPFAM" id="SSF52833">
    <property type="entry name" value="Thioredoxin-like"/>
    <property type="match status" value="1"/>
</dbReference>
<feature type="domain" description="GST C-terminal" evidence="3">
    <location>
        <begin position="110"/>
        <end position="233"/>
    </location>
</feature>